<name>A0A7Y5AQP8_9GAMM</name>
<dbReference type="Proteomes" id="UP000523161">
    <property type="component" value="Unassembled WGS sequence"/>
</dbReference>
<organism evidence="1 2">
    <name type="scientific">Rheinheimera lutimaris</name>
    <dbReference type="NCBI Taxonomy" id="2740584"/>
    <lineage>
        <taxon>Bacteria</taxon>
        <taxon>Pseudomonadati</taxon>
        <taxon>Pseudomonadota</taxon>
        <taxon>Gammaproteobacteria</taxon>
        <taxon>Chromatiales</taxon>
        <taxon>Chromatiaceae</taxon>
        <taxon>Rheinheimera</taxon>
    </lineage>
</organism>
<reference evidence="1 2" key="1">
    <citation type="submission" date="2020-06" db="EMBL/GenBank/DDBJ databases">
        <title>Rheinheimera sp. nov., a marine bacterium isolated from coastal.</title>
        <authorList>
            <person name="Yu Q."/>
            <person name="Qi Y."/>
            <person name="Pu J."/>
        </authorList>
    </citation>
    <scope>NUCLEOTIDE SEQUENCE [LARGE SCALE GENOMIC DNA]</scope>
    <source>
        <strain evidence="1 2">YQF-2</strain>
    </source>
</reference>
<dbReference type="InterPro" id="IPR014729">
    <property type="entry name" value="Rossmann-like_a/b/a_fold"/>
</dbReference>
<evidence type="ECO:0008006" key="3">
    <source>
        <dbReference type="Google" id="ProtNLM"/>
    </source>
</evidence>
<dbReference type="RefSeq" id="WP_173500473.1">
    <property type="nucleotide sequence ID" value="NZ_JABSOD010000005.1"/>
</dbReference>
<keyword evidence="2" id="KW-1185">Reference proteome</keyword>
<dbReference type="AlphaFoldDB" id="A0A7Y5AQP8"/>
<evidence type="ECO:0000313" key="1">
    <source>
        <dbReference type="EMBL" id="NRQ42230.1"/>
    </source>
</evidence>
<dbReference type="Gene3D" id="3.40.50.620">
    <property type="entry name" value="HUPs"/>
    <property type="match status" value="1"/>
</dbReference>
<sequence length="527" mass="60728">MGKIIGFYIGKEETKFNPDIFAVGLSKQTLFHAGYFITVWGVDPLNLDPSIGYISLAFDGKSDLMDRNVVIELAVDSVNVKNDWLGSIPVFYNAKEKVVSTICNLCLFNKETDLQGIANYFSFGYNAFERTVFKDVKFLRYLSEIKVSQDSLEVSYKEDPVLDADFETECTEESAVIEMMQAYIYERESSTKGDIILPTSGGYDSRILNYFVREKSRIRSFTYGISKSQFNSFEVVHAKKISEIFNTKWNCIPLTNFHDYIEDWFKLYGFSTHLHGMYHIEFYKKMLGENQFSSPSFLSGIIGDAWAEAGKFKKVDSVDDITALGYSHGMSLAESHSNIKLTTEDKVNFYNQVKNYIGSDKVKAVMAMRLKLQLISYLTQIPEYFGLPVWTPFLNFNIVKNIVNLPDSRRIKRAWQVDLFKRTGLNLEDMSLRSSKVNKLNYIIGKKTDFEPLDANLLSEYAKKERIKEINETLHGETVWQEFISELLYVPKVSGVLRRLGYKNKFLIALNEYYVLKALEKGLKYER</sequence>
<protein>
    <recommendedName>
        <fullName evidence="3">Asparagine synthetase domain-containing protein</fullName>
    </recommendedName>
</protein>
<dbReference type="SUPFAM" id="SSF52402">
    <property type="entry name" value="Adenine nucleotide alpha hydrolases-like"/>
    <property type="match status" value="1"/>
</dbReference>
<gene>
    <name evidence="1" type="ORF">HRH59_06565</name>
</gene>
<comment type="caution">
    <text evidence="1">The sequence shown here is derived from an EMBL/GenBank/DDBJ whole genome shotgun (WGS) entry which is preliminary data.</text>
</comment>
<accession>A0A7Y5AQP8</accession>
<evidence type="ECO:0000313" key="2">
    <source>
        <dbReference type="Proteomes" id="UP000523161"/>
    </source>
</evidence>
<proteinExistence type="predicted"/>
<dbReference type="EMBL" id="JABSOD010000005">
    <property type="protein sequence ID" value="NRQ42230.1"/>
    <property type="molecule type" value="Genomic_DNA"/>
</dbReference>